<name>A0A494WGY6_9SPHN</name>
<sequence length="543" mass="60910">MRAVELKPPSPEEGDAGLQAFREAAKLHEDTLRSRMSREFYRKDLAKWQKLYATLAGKRAAGSATAVHFTRLSALCGELLTEYGPEAPPKKRVPKAVEPVPLSYPDFPDDITHRIHFLEGPGIRRQRAVKLSVHAPGIFRQISARGRVLLSIGVRQDQVRLFERIVEAIGDLAMADYAAAGFDIGYVMRPDGIAQGQSWTPNPLDPALPTARVWEDNQRARSYGLQARLLGDQWRGADGTGLPGDLPDVDGEPWDPDPHWQRVLELTQADRLDEALTLVEAVPGRDREPLFDEVIYLRFLTGSPLRAQDIRVLARKHAESSLIAGRLLEEFEAFLGHLDAQFTLEPPVLEEMIRLRPDFGSTMIPPMPPASDWAAYRRHMAQFTNHGARRGRIFSINIGAADTGASAFFATAMVAAEEAFRRERSIPEIGRGWVSEVALLDLVRTLWPSAVHQWRPAFLGMQSVDIHVPELGLAIEYQGQQHYAPVTLFGGEEGFKLTQFRDEKKRALLARHGVRLLEWRFDVRITRAELIAQMAAMEIQIPD</sequence>
<dbReference type="Proteomes" id="UP000279959">
    <property type="component" value="Plasmid pSAMIE_3"/>
</dbReference>
<protein>
    <submittedName>
        <fullName evidence="1">Uncharacterized protein</fullName>
    </submittedName>
</protein>
<accession>A0A494WGY6</accession>
<evidence type="ECO:0000313" key="2">
    <source>
        <dbReference type="Proteomes" id="UP000279959"/>
    </source>
</evidence>
<keyword evidence="2" id="KW-1185">Reference proteome</keyword>
<proteinExistence type="predicted"/>
<gene>
    <name evidence="1" type="ORF">SAMIE_3000390</name>
</gene>
<reference evidence="1 2" key="1">
    <citation type="submission" date="2018-05" db="EMBL/GenBank/DDBJ databases">
        <title>Complete Genome Sequence of the Nonylphenol-Degrading Bacterium Sphingobium amiense DSM 16289T.</title>
        <authorList>
            <person name="Ootsuka M."/>
            <person name="Nishizawa T."/>
            <person name="Ohta H."/>
        </authorList>
    </citation>
    <scope>NUCLEOTIDE SEQUENCE [LARGE SCALE GENOMIC DNA]</scope>
    <source>
        <strain evidence="1 2">DSM 16289</strain>
        <plasmid evidence="2">psamie_3 dna</plasmid>
    </source>
</reference>
<evidence type="ECO:0000313" key="1">
    <source>
        <dbReference type="EMBL" id="BBE00333.1"/>
    </source>
</evidence>
<dbReference type="AlphaFoldDB" id="A0A494WGY6"/>
<organism evidence="1 2">
    <name type="scientific">Sphingobium amiense</name>
    <dbReference type="NCBI Taxonomy" id="135719"/>
    <lineage>
        <taxon>Bacteria</taxon>
        <taxon>Pseudomonadati</taxon>
        <taxon>Pseudomonadota</taxon>
        <taxon>Alphaproteobacteria</taxon>
        <taxon>Sphingomonadales</taxon>
        <taxon>Sphingomonadaceae</taxon>
        <taxon>Sphingobium</taxon>
    </lineage>
</organism>
<keyword evidence="1" id="KW-0614">Plasmid</keyword>
<dbReference type="KEGG" id="sami:SAMIE_3000390"/>
<dbReference type="EMBL" id="AP018666">
    <property type="protein sequence ID" value="BBE00333.1"/>
    <property type="molecule type" value="Genomic_DNA"/>
</dbReference>
<geneLocation type="plasmid" evidence="2">
    <name>psamie_3 dna</name>
</geneLocation>